<feature type="region of interest" description="Disordered" evidence="14">
    <location>
        <begin position="307"/>
        <end position="327"/>
    </location>
</feature>
<sequence>MNRRACSGLPRPSPCPCGLGARTVADACKEESPILSFKMKCFNCDPDLSELEVVKPEDSGRQGSFDSVCLEPSCKDCFRNQERLSFIESPIVGHDNKENQRIQKILNSPGDLEELEASRLYEDSGYLSFSHQSGHEDGTLILENLKNSPQPCLPASQSSDQYPSKTLLPALHFERVVCSTLKKNSKRNPKVDREMLKEVIASGNFRLQNIIGKKMGLEHLDILTELSRRGFKHLLDNILTKLSDMDLINLSKVSRIWKKILESDKRAFQLYSKAMQRILENSKLSLHASTRGYVVCRTALTSVQKSSTWAPPKKDAPAKFPRQRDQKGSAFSRHSEFLEMAKTLKNNEGLKACVRCNFPAKYDHYLERATCKRESCGFDYCTKCLCDYHNNTKDCSNGKLLKASCKMTGPLPGTKKSKKNLQRL</sequence>
<dbReference type="GO" id="GO:0007088">
    <property type="term" value="P:regulation of mitotic nuclear division"/>
    <property type="evidence" value="ECO:0007669"/>
    <property type="project" value="InterPro"/>
</dbReference>
<dbReference type="SMART" id="SM00647">
    <property type="entry name" value="IBR"/>
    <property type="match status" value="1"/>
</dbReference>
<dbReference type="InterPro" id="IPR044064">
    <property type="entry name" value="ZF_ZBR"/>
</dbReference>
<evidence type="ECO:0000256" key="5">
    <source>
        <dbReference type="ARBA" id="ARBA00022618"/>
    </source>
</evidence>
<dbReference type="Gene3D" id="1.20.1280.50">
    <property type="match status" value="1"/>
</dbReference>
<dbReference type="GeneID" id="127237626"/>
<dbReference type="RefSeq" id="XP_051061935.1">
    <property type="nucleotide sequence ID" value="XM_051205978.1"/>
</dbReference>
<evidence type="ECO:0000259" key="15">
    <source>
        <dbReference type="PROSITE" id="PS51872"/>
    </source>
</evidence>
<keyword evidence="5" id="KW-0132">Cell division</keyword>
<evidence type="ECO:0000256" key="2">
    <source>
        <dbReference type="ARBA" id="ARBA00004496"/>
    </source>
</evidence>
<keyword evidence="10" id="KW-0862">Zinc</keyword>
<dbReference type="AlphaFoldDB" id="A0AAV0A7R9"/>
<dbReference type="InterPro" id="IPR036047">
    <property type="entry name" value="F-box-like_dom_sf"/>
</dbReference>
<dbReference type="FunFam" id="2.20.25.20:FF:000006">
    <property type="entry name" value="F-box only protein 5"/>
    <property type="match status" value="1"/>
</dbReference>
<dbReference type="PROSITE" id="PS51872">
    <property type="entry name" value="ZF_ZBR"/>
    <property type="match status" value="1"/>
</dbReference>
<dbReference type="GO" id="GO:0008270">
    <property type="term" value="F:zinc ion binding"/>
    <property type="evidence" value="ECO:0007669"/>
    <property type="project" value="UniProtKB-KW"/>
</dbReference>
<dbReference type="GO" id="GO:0045835">
    <property type="term" value="P:negative regulation of meiotic nuclear division"/>
    <property type="evidence" value="ECO:0007669"/>
    <property type="project" value="InterPro"/>
</dbReference>
<dbReference type="GO" id="GO:0005737">
    <property type="term" value="C:cytoplasm"/>
    <property type="evidence" value="ECO:0007669"/>
    <property type="project" value="UniProtKB-SubCell"/>
</dbReference>
<dbReference type="CDD" id="cd20364">
    <property type="entry name" value="BRcat_RBR_FBXO5"/>
    <property type="match status" value="1"/>
</dbReference>
<proteinExistence type="predicted"/>
<evidence type="ECO:0000256" key="7">
    <source>
        <dbReference type="ARBA" id="ARBA00022771"/>
    </source>
</evidence>
<evidence type="ECO:0000256" key="10">
    <source>
        <dbReference type="ARBA" id="ARBA00022833"/>
    </source>
</evidence>
<evidence type="ECO:0000256" key="3">
    <source>
        <dbReference type="ARBA" id="ARBA00004906"/>
    </source>
</evidence>
<dbReference type="GO" id="GO:0005634">
    <property type="term" value="C:nucleus"/>
    <property type="evidence" value="ECO:0007669"/>
    <property type="project" value="UniProtKB-SubCell"/>
</dbReference>
<name>A0AAV0A7R9_PHORO</name>
<dbReference type="SUPFAM" id="SSF81383">
    <property type="entry name" value="F-box domain"/>
    <property type="match status" value="1"/>
</dbReference>
<comment type="pathway">
    <text evidence="3">Protein modification; protein ubiquitination.</text>
</comment>
<keyword evidence="7 13" id="KW-0863">Zinc-finger</keyword>
<evidence type="ECO:0000256" key="12">
    <source>
        <dbReference type="ARBA" id="ARBA00023306"/>
    </source>
</evidence>
<evidence type="ECO:0000313" key="16">
    <source>
        <dbReference type="EMBL" id="CAH7312065.1"/>
    </source>
</evidence>
<evidence type="ECO:0000256" key="4">
    <source>
        <dbReference type="ARBA" id="ARBA00022490"/>
    </source>
</evidence>
<feature type="domain" description="ZBR-type" evidence="15">
    <location>
        <begin position="349"/>
        <end position="398"/>
    </location>
</feature>
<evidence type="ECO:0000256" key="9">
    <source>
        <dbReference type="ARBA" id="ARBA00022786"/>
    </source>
</evidence>
<evidence type="ECO:0000256" key="13">
    <source>
        <dbReference type="PROSITE-ProRule" id="PRU01220"/>
    </source>
</evidence>
<organism evidence="16 17">
    <name type="scientific">Phodopus roborovskii</name>
    <name type="common">Roborovski's desert hamster</name>
    <name type="synonym">Cricetulus roborovskii</name>
    <dbReference type="NCBI Taxonomy" id="109678"/>
    <lineage>
        <taxon>Eukaryota</taxon>
        <taxon>Metazoa</taxon>
        <taxon>Chordata</taxon>
        <taxon>Craniata</taxon>
        <taxon>Vertebrata</taxon>
        <taxon>Euteleostomi</taxon>
        <taxon>Mammalia</taxon>
        <taxon>Eutheria</taxon>
        <taxon>Euarchontoglires</taxon>
        <taxon>Glires</taxon>
        <taxon>Rodentia</taxon>
        <taxon>Myomorpha</taxon>
        <taxon>Muroidea</taxon>
        <taxon>Cricetidae</taxon>
        <taxon>Cricetinae</taxon>
        <taxon>Phodopus</taxon>
    </lineage>
</organism>
<dbReference type="InterPro" id="IPR002867">
    <property type="entry name" value="IBR_dom"/>
</dbReference>
<dbReference type="EMBL" id="CALSGD010001595">
    <property type="protein sequence ID" value="CAH7312065.1"/>
    <property type="molecule type" value="Genomic_DNA"/>
</dbReference>
<evidence type="ECO:0000256" key="14">
    <source>
        <dbReference type="SAM" id="MobiDB-lite"/>
    </source>
</evidence>
<protein>
    <submittedName>
        <fullName evidence="16">Fbxo5 protein</fullName>
    </submittedName>
</protein>
<keyword evidence="12" id="KW-0131">Cell cycle</keyword>
<evidence type="ECO:0000313" key="17">
    <source>
        <dbReference type="Proteomes" id="UP001152836"/>
    </source>
</evidence>
<comment type="caution">
    <text evidence="16">The sequence shown here is derived from an EMBL/GenBank/DDBJ whole genome shotgun (WGS) entry which is preliminary data.</text>
</comment>
<dbReference type="KEGG" id="prob:127237626"/>
<keyword evidence="9" id="KW-0833">Ubl conjugation pathway</keyword>
<dbReference type="InterPro" id="IPR047147">
    <property type="entry name" value="FBX5_43"/>
</dbReference>
<dbReference type="Gene3D" id="2.20.25.20">
    <property type="match status" value="1"/>
</dbReference>
<gene>
    <name evidence="16" type="primary">Fbxo5</name>
    <name evidence="16" type="ORF">PHOROB_LOCUS15922</name>
</gene>
<keyword evidence="4" id="KW-0963">Cytoplasm</keyword>
<dbReference type="Proteomes" id="UP001152836">
    <property type="component" value="Unassembled WGS sequence"/>
</dbReference>
<evidence type="ECO:0000256" key="6">
    <source>
        <dbReference type="ARBA" id="ARBA00022723"/>
    </source>
</evidence>
<dbReference type="InterPro" id="IPR001810">
    <property type="entry name" value="F-box_dom"/>
</dbReference>
<keyword evidence="6" id="KW-0479">Metal-binding</keyword>
<keyword evidence="11" id="KW-0539">Nucleus</keyword>
<dbReference type="Pfam" id="PF00646">
    <property type="entry name" value="F-box"/>
    <property type="match status" value="1"/>
</dbReference>
<comment type="subcellular location">
    <subcellularLocation>
        <location evidence="2">Cytoplasm</location>
    </subcellularLocation>
    <subcellularLocation>
        <location evidence="1">Nucleus</location>
    </subcellularLocation>
</comment>
<dbReference type="GO" id="GO:0051301">
    <property type="term" value="P:cell division"/>
    <property type="evidence" value="ECO:0007669"/>
    <property type="project" value="UniProtKB-KW"/>
</dbReference>
<evidence type="ECO:0000256" key="11">
    <source>
        <dbReference type="ARBA" id="ARBA00023242"/>
    </source>
</evidence>
<keyword evidence="17" id="KW-1185">Reference proteome</keyword>
<dbReference type="PANTHER" id="PTHR15493">
    <property type="entry name" value="F-BOX ONLY PROTEIN 5 AND 43"/>
    <property type="match status" value="1"/>
</dbReference>
<reference evidence="16" key="1">
    <citation type="submission" date="2022-06" db="EMBL/GenBank/DDBJ databases">
        <authorList>
            <person name="Andreotti S."/>
            <person name="Wyler E."/>
        </authorList>
    </citation>
    <scope>NUCLEOTIDE SEQUENCE</scope>
</reference>
<accession>A0AAV0A7R9</accession>
<evidence type="ECO:0000256" key="1">
    <source>
        <dbReference type="ARBA" id="ARBA00004123"/>
    </source>
</evidence>
<keyword evidence="8" id="KW-0498">Mitosis</keyword>
<dbReference type="Pfam" id="PF22191">
    <property type="entry name" value="IBR_1"/>
    <property type="match status" value="1"/>
</dbReference>
<dbReference type="PANTHER" id="PTHR15493:SF8">
    <property type="entry name" value="F-BOX ONLY PROTEIN 5"/>
    <property type="match status" value="1"/>
</dbReference>
<evidence type="ECO:0000256" key="8">
    <source>
        <dbReference type="ARBA" id="ARBA00022776"/>
    </source>
</evidence>
<feature type="compositionally biased region" description="Basic and acidic residues" evidence="14">
    <location>
        <begin position="312"/>
        <end position="327"/>
    </location>
</feature>
<dbReference type="CTD" id="26271"/>